<evidence type="ECO:0000256" key="1">
    <source>
        <dbReference type="SAM" id="Phobius"/>
    </source>
</evidence>
<protein>
    <submittedName>
        <fullName evidence="3">Uncharacterized protein</fullName>
    </submittedName>
</protein>
<name>A0A8C5GDH3_GOUWI</name>
<feature type="chain" id="PRO_5034869979" evidence="2">
    <location>
        <begin position="25"/>
        <end position="100"/>
    </location>
</feature>
<proteinExistence type="predicted"/>
<dbReference type="AlphaFoldDB" id="A0A8C5GDH3"/>
<evidence type="ECO:0000256" key="2">
    <source>
        <dbReference type="SAM" id="SignalP"/>
    </source>
</evidence>
<reference evidence="3" key="3">
    <citation type="submission" date="2025-09" db="UniProtKB">
        <authorList>
            <consortium name="Ensembl"/>
        </authorList>
    </citation>
    <scope>IDENTIFICATION</scope>
</reference>
<reference evidence="3" key="2">
    <citation type="submission" date="2025-08" db="UniProtKB">
        <authorList>
            <consortium name="Ensembl"/>
        </authorList>
    </citation>
    <scope>IDENTIFICATION</scope>
</reference>
<keyword evidence="1" id="KW-1133">Transmembrane helix</keyword>
<keyword evidence="2" id="KW-0732">Signal</keyword>
<evidence type="ECO:0000313" key="4">
    <source>
        <dbReference type="Proteomes" id="UP000694680"/>
    </source>
</evidence>
<keyword evidence="1" id="KW-0812">Transmembrane</keyword>
<dbReference type="Proteomes" id="UP000694680">
    <property type="component" value="Chromosome 12"/>
</dbReference>
<evidence type="ECO:0000313" key="3">
    <source>
        <dbReference type="Ensembl" id="ENSGWIP00000028735.1"/>
    </source>
</evidence>
<dbReference type="Ensembl" id="ENSGWIT00000031337.1">
    <property type="protein sequence ID" value="ENSGWIP00000028735.1"/>
    <property type="gene ID" value="ENSGWIG00000014984.1"/>
</dbReference>
<keyword evidence="1" id="KW-0472">Membrane</keyword>
<reference evidence="3" key="1">
    <citation type="submission" date="2020-06" db="EMBL/GenBank/DDBJ databases">
        <authorList>
            <consortium name="Wellcome Sanger Institute Data Sharing"/>
        </authorList>
    </citation>
    <scope>NUCLEOTIDE SEQUENCE [LARGE SCALE GENOMIC DNA]</scope>
</reference>
<feature type="signal peptide" evidence="2">
    <location>
        <begin position="1"/>
        <end position="24"/>
    </location>
</feature>
<accession>A0A8C5GDH3</accession>
<sequence>MRQSLVSLIFAIALFFKYSAPSVALPMGLTDIGSLEQDAVVSLLNEEETENDHGYGDMATKEKGPRVIVVATDPSVWRVNNLYIYMYYIYIYIYIHIYVF</sequence>
<feature type="transmembrane region" description="Helical" evidence="1">
    <location>
        <begin position="82"/>
        <end position="99"/>
    </location>
</feature>
<keyword evidence="4" id="KW-1185">Reference proteome</keyword>
<organism evidence="3 4">
    <name type="scientific">Gouania willdenowi</name>
    <name type="common">Blunt-snouted clingfish</name>
    <name type="synonym">Lepadogaster willdenowi</name>
    <dbReference type="NCBI Taxonomy" id="441366"/>
    <lineage>
        <taxon>Eukaryota</taxon>
        <taxon>Metazoa</taxon>
        <taxon>Chordata</taxon>
        <taxon>Craniata</taxon>
        <taxon>Vertebrata</taxon>
        <taxon>Euteleostomi</taxon>
        <taxon>Actinopterygii</taxon>
        <taxon>Neopterygii</taxon>
        <taxon>Teleostei</taxon>
        <taxon>Neoteleostei</taxon>
        <taxon>Acanthomorphata</taxon>
        <taxon>Ovalentaria</taxon>
        <taxon>Blenniimorphae</taxon>
        <taxon>Blenniiformes</taxon>
        <taxon>Gobiesocoidei</taxon>
        <taxon>Gobiesocidae</taxon>
        <taxon>Gobiesocinae</taxon>
        <taxon>Gouania</taxon>
    </lineage>
</organism>